<sequence>MFKNLVERVVMGTDFETCLYWIMDSAMDRKQFVANRVVQIQDCFAPDNSGVDLLGRNLRSPTGLNRNSKCRMRFYKRVAVNTAIEQNDPVIDASRFSNLAKLLKVTVHVRLFWEIENW</sequence>
<organism evidence="1 2">
    <name type="scientific">Nephila pilipes</name>
    <name type="common">Giant wood spider</name>
    <name type="synonym">Nephila maculata</name>
    <dbReference type="NCBI Taxonomy" id="299642"/>
    <lineage>
        <taxon>Eukaryota</taxon>
        <taxon>Metazoa</taxon>
        <taxon>Ecdysozoa</taxon>
        <taxon>Arthropoda</taxon>
        <taxon>Chelicerata</taxon>
        <taxon>Arachnida</taxon>
        <taxon>Araneae</taxon>
        <taxon>Araneomorphae</taxon>
        <taxon>Entelegynae</taxon>
        <taxon>Araneoidea</taxon>
        <taxon>Nephilidae</taxon>
        <taxon>Nephila</taxon>
    </lineage>
</organism>
<reference evidence="1" key="1">
    <citation type="submission" date="2020-08" db="EMBL/GenBank/DDBJ databases">
        <title>Multicomponent nature underlies the extraordinary mechanical properties of spider dragline silk.</title>
        <authorList>
            <person name="Kono N."/>
            <person name="Nakamura H."/>
            <person name="Mori M."/>
            <person name="Yoshida Y."/>
            <person name="Ohtoshi R."/>
            <person name="Malay A.D."/>
            <person name="Moran D.A.P."/>
            <person name="Tomita M."/>
            <person name="Numata K."/>
            <person name="Arakawa K."/>
        </authorList>
    </citation>
    <scope>NUCLEOTIDE SEQUENCE</scope>
</reference>
<keyword evidence="2" id="KW-1185">Reference proteome</keyword>
<name>A0A8X6P559_NEPPI</name>
<evidence type="ECO:0000313" key="1">
    <source>
        <dbReference type="EMBL" id="GFT47967.1"/>
    </source>
</evidence>
<proteinExistence type="predicted"/>
<protein>
    <submittedName>
        <fullName evidence="1">Integrase catalytic domain-containing protein</fullName>
    </submittedName>
</protein>
<dbReference type="Proteomes" id="UP000887013">
    <property type="component" value="Unassembled WGS sequence"/>
</dbReference>
<comment type="caution">
    <text evidence="1">The sequence shown here is derived from an EMBL/GenBank/DDBJ whole genome shotgun (WGS) entry which is preliminary data.</text>
</comment>
<dbReference type="AlphaFoldDB" id="A0A8X6P559"/>
<gene>
    <name evidence="1" type="primary">AVEN_154299_1</name>
    <name evidence="1" type="ORF">NPIL_10701</name>
</gene>
<dbReference type="EMBL" id="BMAW01111437">
    <property type="protein sequence ID" value="GFT47967.1"/>
    <property type="molecule type" value="Genomic_DNA"/>
</dbReference>
<accession>A0A8X6P559</accession>
<evidence type="ECO:0000313" key="2">
    <source>
        <dbReference type="Proteomes" id="UP000887013"/>
    </source>
</evidence>